<feature type="transmembrane region" description="Helical" evidence="1">
    <location>
        <begin position="55"/>
        <end position="72"/>
    </location>
</feature>
<sequence>MKKIAPKQYQYFSITTTHTKEQKAPELFLKRFFMIIKVIVAGAFFIASFMFTDVVIAHLCEALSFITVISFLHHHKKTSNKYEKASGIHLN</sequence>
<keyword evidence="1" id="KW-0472">Membrane</keyword>
<dbReference type="Proteomes" id="UP001595907">
    <property type="component" value="Unassembled WGS sequence"/>
</dbReference>
<gene>
    <name evidence="2" type="ORF">ACFOWM_12230</name>
</gene>
<dbReference type="EMBL" id="JBHSCZ010000003">
    <property type="protein sequence ID" value="MFC4263653.1"/>
    <property type="molecule type" value="Genomic_DNA"/>
</dbReference>
<name>A0ABV8QWE0_9BACT</name>
<evidence type="ECO:0000313" key="3">
    <source>
        <dbReference type="Proteomes" id="UP001595907"/>
    </source>
</evidence>
<reference evidence="3" key="1">
    <citation type="journal article" date="2019" name="Int. J. Syst. Evol. Microbiol.">
        <title>The Global Catalogue of Microorganisms (GCM) 10K type strain sequencing project: providing services to taxonomists for standard genome sequencing and annotation.</title>
        <authorList>
            <consortium name="The Broad Institute Genomics Platform"/>
            <consortium name="The Broad Institute Genome Sequencing Center for Infectious Disease"/>
            <person name="Wu L."/>
            <person name="Ma J."/>
        </authorList>
    </citation>
    <scope>NUCLEOTIDE SEQUENCE [LARGE SCALE GENOMIC DNA]</scope>
    <source>
        <strain evidence="3">CECT 8289</strain>
    </source>
</reference>
<proteinExistence type="predicted"/>
<keyword evidence="1" id="KW-1133">Transmembrane helix</keyword>
<feature type="transmembrane region" description="Helical" evidence="1">
    <location>
        <begin position="32"/>
        <end position="49"/>
    </location>
</feature>
<keyword evidence="1" id="KW-0812">Transmembrane</keyword>
<protein>
    <recommendedName>
        <fullName evidence="4">DUF2061 domain-containing protein</fullName>
    </recommendedName>
</protein>
<evidence type="ECO:0000313" key="2">
    <source>
        <dbReference type="EMBL" id="MFC4263653.1"/>
    </source>
</evidence>
<organism evidence="2 3">
    <name type="scientific">Ferruginibacter yonginensis</name>
    <dbReference type="NCBI Taxonomy" id="1310416"/>
    <lineage>
        <taxon>Bacteria</taxon>
        <taxon>Pseudomonadati</taxon>
        <taxon>Bacteroidota</taxon>
        <taxon>Chitinophagia</taxon>
        <taxon>Chitinophagales</taxon>
        <taxon>Chitinophagaceae</taxon>
        <taxon>Ferruginibacter</taxon>
    </lineage>
</organism>
<keyword evidence="3" id="KW-1185">Reference proteome</keyword>
<evidence type="ECO:0000256" key="1">
    <source>
        <dbReference type="SAM" id="Phobius"/>
    </source>
</evidence>
<evidence type="ECO:0008006" key="4">
    <source>
        <dbReference type="Google" id="ProtNLM"/>
    </source>
</evidence>
<accession>A0ABV8QWE0</accession>
<dbReference type="RefSeq" id="WP_379710531.1">
    <property type="nucleotide sequence ID" value="NZ_JBHSCZ010000003.1"/>
</dbReference>
<comment type="caution">
    <text evidence="2">The sequence shown here is derived from an EMBL/GenBank/DDBJ whole genome shotgun (WGS) entry which is preliminary data.</text>
</comment>